<proteinExistence type="inferred from homology"/>
<evidence type="ECO:0000256" key="8">
    <source>
        <dbReference type="ARBA" id="ARBA00030128"/>
    </source>
</evidence>
<evidence type="ECO:0000256" key="5">
    <source>
        <dbReference type="ARBA" id="ARBA00022741"/>
    </source>
</evidence>
<dbReference type="Pfam" id="PF00625">
    <property type="entry name" value="Guanylate_kin"/>
    <property type="match status" value="1"/>
</dbReference>
<dbReference type="CDD" id="cd00071">
    <property type="entry name" value="GMPK"/>
    <property type="match status" value="1"/>
</dbReference>
<keyword evidence="6 11" id="KW-0418">Kinase</keyword>
<dbReference type="InterPro" id="IPR017665">
    <property type="entry name" value="Guanylate_kinase"/>
</dbReference>
<dbReference type="STRING" id="857340.A0A086T205"/>
<dbReference type="EMBL" id="JPKY01000070">
    <property type="protein sequence ID" value="KFH43387.1"/>
    <property type="molecule type" value="Genomic_DNA"/>
</dbReference>
<dbReference type="InterPro" id="IPR008144">
    <property type="entry name" value="Guanylate_kin-like_dom"/>
</dbReference>
<keyword evidence="5" id="KW-0547">Nucleotide-binding</keyword>
<dbReference type="PANTHER" id="PTHR23117">
    <property type="entry name" value="GUANYLATE KINASE-RELATED"/>
    <property type="match status" value="1"/>
</dbReference>
<dbReference type="EC" id="2.7.4.8" evidence="2"/>
<dbReference type="GO" id="GO:0005524">
    <property type="term" value="F:ATP binding"/>
    <property type="evidence" value="ECO:0007669"/>
    <property type="project" value="UniProtKB-KW"/>
</dbReference>
<dbReference type="InterPro" id="IPR008145">
    <property type="entry name" value="GK/Ca_channel_bsu"/>
</dbReference>
<dbReference type="PANTHER" id="PTHR23117:SF13">
    <property type="entry name" value="GUANYLATE KINASE"/>
    <property type="match status" value="1"/>
</dbReference>
<dbReference type="OrthoDB" id="6334211at2759"/>
<dbReference type="PROSITE" id="PS50052">
    <property type="entry name" value="GUANYLATE_KINASE_2"/>
    <property type="match status" value="1"/>
</dbReference>
<evidence type="ECO:0000256" key="1">
    <source>
        <dbReference type="ARBA" id="ARBA00005790"/>
    </source>
</evidence>
<protein>
    <recommendedName>
        <fullName evidence="3">Guanylate kinase</fullName>
        <ecNumber evidence="2">2.7.4.8</ecNumber>
    </recommendedName>
    <alternativeName>
        <fullName evidence="8">GMP kinase</fullName>
    </alternativeName>
</protein>
<keyword evidence="4" id="KW-0808">Transferase</keyword>
<dbReference type="InterPro" id="IPR027417">
    <property type="entry name" value="P-loop_NTPase"/>
</dbReference>
<accession>A0A086T205</accession>
<comment type="similarity">
    <text evidence="1">Belongs to the guanylate kinase family.</text>
</comment>
<evidence type="ECO:0000259" key="10">
    <source>
        <dbReference type="PROSITE" id="PS50052"/>
    </source>
</evidence>
<evidence type="ECO:0000256" key="2">
    <source>
        <dbReference type="ARBA" id="ARBA00012961"/>
    </source>
</evidence>
<dbReference type="Gene3D" id="3.40.50.300">
    <property type="entry name" value="P-loop containing nucleotide triphosphate hydrolases"/>
    <property type="match status" value="1"/>
</dbReference>
<keyword evidence="12" id="KW-1185">Reference proteome</keyword>
<dbReference type="GO" id="GO:0004385">
    <property type="term" value="F:GMP kinase activity"/>
    <property type="evidence" value="ECO:0007669"/>
    <property type="project" value="UniProtKB-EC"/>
</dbReference>
<feature type="domain" description="Guanylate kinase-like" evidence="10">
    <location>
        <begin position="20"/>
        <end position="202"/>
    </location>
</feature>
<dbReference type="HOGENOM" id="CLU_001715_0_3_1"/>
<dbReference type="FunFam" id="3.30.63.10:FF:000002">
    <property type="entry name" value="Guanylate kinase 1"/>
    <property type="match status" value="1"/>
</dbReference>
<sequence>MLNRPTYNRPPRKRTAPPDPRPIVISGPSGVGKGTLYTRLRENHPGCFAFSVSHTSRKPRAGEQHGVDYHYVSMEEFEDLIAKDSFIEHAKFGDNRYGTSKMTIEEQSKKGQVVLLDIEMEGVKQMKKSGIKARYIFIAPPSLEALEARLRGRGTENEESIQKRLAQAKNELEYSKTPGVHDIIILNDDLDTAYKQLEEFVYKAPEDQ</sequence>
<evidence type="ECO:0000256" key="3">
    <source>
        <dbReference type="ARBA" id="ARBA00016296"/>
    </source>
</evidence>
<dbReference type="SUPFAM" id="SSF52540">
    <property type="entry name" value="P-loop containing nucleoside triphosphate hydrolases"/>
    <property type="match status" value="1"/>
</dbReference>
<dbReference type="Proteomes" id="UP000029964">
    <property type="component" value="Unassembled WGS sequence"/>
</dbReference>
<keyword evidence="7" id="KW-0067">ATP-binding</keyword>
<gene>
    <name evidence="11" type="ORF">ACRE_058550</name>
</gene>
<evidence type="ECO:0000256" key="4">
    <source>
        <dbReference type="ARBA" id="ARBA00022679"/>
    </source>
</evidence>
<reference evidence="12" key="1">
    <citation type="journal article" date="2014" name="Genome Announc.">
        <title>Genome sequence and annotation of Acremonium chrysogenum, producer of the beta-lactam antibiotic cephalosporin C.</title>
        <authorList>
            <person name="Terfehr D."/>
            <person name="Dahlmann T.A."/>
            <person name="Specht T."/>
            <person name="Zadra I."/>
            <person name="Kuernsteiner H."/>
            <person name="Kueck U."/>
        </authorList>
    </citation>
    <scope>NUCLEOTIDE SEQUENCE [LARGE SCALE GENOMIC DNA]</scope>
    <source>
        <strain evidence="12">ATCC 11550 / CBS 779.69 / DSM 880 / IAM 14645 / JCM 23072 / IMI 49137</strain>
    </source>
</reference>
<dbReference type="GO" id="GO:0005829">
    <property type="term" value="C:cytosol"/>
    <property type="evidence" value="ECO:0007669"/>
    <property type="project" value="TreeGrafter"/>
</dbReference>
<dbReference type="HAMAP" id="MF_00328">
    <property type="entry name" value="Guanylate_kinase"/>
    <property type="match status" value="1"/>
</dbReference>
<evidence type="ECO:0000313" key="12">
    <source>
        <dbReference type="Proteomes" id="UP000029964"/>
    </source>
</evidence>
<dbReference type="FunFam" id="3.40.50.300:FF:000776">
    <property type="entry name" value="Guanylate kinase 2"/>
    <property type="match status" value="1"/>
</dbReference>
<name>A0A086T205_HAPC1</name>
<evidence type="ECO:0000256" key="9">
    <source>
        <dbReference type="SAM" id="MobiDB-lite"/>
    </source>
</evidence>
<dbReference type="SMART" id="SM00072">
    <property type="entry name" value="GuKc"/>
    <property type="match status" value="1"/>
</dbReference>
<organism evidence="11 12">
    <name type="scientific">Hapsidospora chrysogenum (strain ATCC 11550 / CBS 779.69 / DSM 880 / IAM 14645 / JCM 23072 / IMI 49137)</name>
    <name type="common">Acremonium chrysogenum</name>
    <dbReference type="NCBI Taxonomy" id="857340"/>
    <lineage>
        <taxon>Eukaryota</taxon>
        <taxon>Fungi</taxon>
        <taxon>Dikarya</taxon>
        <taxon>Ascomycota</taxon>
        <taxon>Pezizomycotina</taxon>
        <taxon>Sordariomycetes</taxon>
        <taxon>Hypocreomycetidae</taxon>
        <taxon>Hypocreales</taxon>
        <taxon>Bionectriaceae</taxon>
        <taxon>Hapsidospora</taxon>
    </lineage>
</organism>
<evidence type="ECO:0000256" key="6">
    <source>
        <dbReference type="ARBA" id="ARBA00022777"/>
    </source>
</evidence>
<dbReference type="AlphaFoldDB" id="A0A086T205"/>
<dbReference type="NCBIfam" id="TIGR03263">
    <property type="entry name" value="guanyl_kin"/>
    <property type="match status" value="1"/>
</dbReference>
<dbReference type="InterPro" id="IPR020590">
    <property type="entry name" value="Guanylate_kinase_CS"/>
</dbReference>
<comment type="caution">
    <text evidence="11">The sequence shown here is derived from an EMBL/GenBank/DDBJ whole genome shotgun (WGS) entry which is preliminary data.</text>
</comment>
<dbReference type="PROSITE" id="PS00856">
    <property type="entry name" value="GUANYLATE_KINASE_1"/>
    <property type="match status" value="1"/>
</dbReference>
<evidence type="ECO:0000256" key="7">
    <source>
        <dbReference type="ARBA" id="ARBA00022840"/>
    </source>
</evidence>
<feature type="region of interest" description="Disordered" evidence="9">
    <location>
        <begin position="1"/>
        <end position="28"/>
    </location>
</feature>
<evidence type="ECO:0000313" key="11">
    <source>
        <dbReference type="EMBL" id="KFH43387.1"/>
    </source>
</evidence>